<protein>
    <recommendedName>
        <fullName evidence="7 18">Phosphatidate cytidylyltransferase</fullName>
        <ecNumber evidence="6 18">2.7.7.41</ecNumber>
    </recommendedName>
</protein>
<evidence type="ECO:0000256" key="13">
    <source>
        <dbReference type="ARBA" id="ARBA00022989"/>
    </source>
</evidence>
<evidence type="ECO:0000256" key="10">
    <source>
        <dbReference type="ARBA" id="ARBA00022679"/>
    </source>
</evidence>
<dbReference type="RefSeq" id="WP_042085510.1">
    <property type="nucleotide sequence ID" value="NZ_BKEF01000003.1"/>
</dbReference>
<evidence type="ECO:0000313" key="20">
    <source>
        <dbReference type="Proteomes" id="UP000644140"/>
    </source>
</evidence>
<dbReference type="GO" id="GO:0016024">
    <property type="term" value="P:CDP-diacylglycerol biosynthetic process"/>
    <property type="evidence" value="ECO:0007669"/>
    <property type="project" value="UniProtKB-UniPathway"/>
</dbReference>
<dbReference type="GO" id="GO:0005886">
    <property type="term" value="C:plasma membrane"/>
    <property type="evidence" value="ECO:0007669"/>
    <property type="project" value="UniProtKB-SubCell"/>
</dbReference>
<keyword evidence="13" id="KW-1133">Transmembrane helix</keyword>
<dbReference type="InterPro" id="IPR000374">
    <property type="entry name" value="PC_trans"/>
</dbReference>
<evidence type="ECO:0000256" key="11">
    <source>
        <dbReference type="ARBA" id="ARBA00022692"/>
    </source>
</evidence>
<evidence type="ECO:0000256" key="18">
    <source>
        <dbReference type="RuleBase" id="RU003938"/>
    </source>
</evidence>
<keyword evidence="11 18" id="KW-0812">Transmembrane</keyword>
<keyword evidence="17" id="KW-1208">Phospholipid metabolism</keyword>
<evidence type="ECO:0000256" key="14">
    <source>
        <dbReference type="ARBA" id="ARBA00023098"/>
    </source>
</evidence>
<evidence type="ECO:0000313" key="19">
    <source>
        <dbReference type="EMBL" id="UUN99674.1"/>
    </source>
</evidence>
<evidence type="ECO:0000256" key="15">
    <source>
        <dbReference type="ARBA" id="ARBA00023136"/>
    </source>
</evidence>
<dbReference type="PROSITE" id="PS51257">
    <property type="entry name" value="PROKAR_LIPOPROTEIN"/>
    <property type="match status" value="1"/>
</dbReference>
<name>A0A0A8TJE2_ACIBZ</name>
<dbReference type="AlphaFoldDB" id="A0A0A8TJE2"/>
<comment type="pathway">
    <text evidence="4">Lipid metabolism.</text>
</comment>
<keyword evidence="10 18" id="KW-0808">Transferase</keyword>
<evidence type="ECO:0000256" key="1">
    <source>
        <dbReference type="ARBA" id="ARBA00001698"/>
    </source>
</evidence>
<comment type="pathway">
    <text evidence="3 18">Phospholipid metabolism; CDP-diacylglycerol biosynthesis; CDP-diacylglycerol from sn-glycerol 3-phosphate: step 3/3.</text>
</comment>
<comment type="catalytic activity">
    <reaction evidence="1 18">
        <text>a 1,2-diacyl-sn-glycero-3-phosphate + CTP + H(+) = a CDP-1,2-diacyl-sn-glycerol + diphosphate</text>
        <dbReference type="Rhea" id="RHEA:16229"/>
        <dbReference type="ChEBI" id="CHEBI:15378"/>
        <dbReference type="ChEBI" id="CHEBI:33019"/>
        <dbReference type="ChEBI" id="CHEBI:37563"/>
        <dbReference type="ChEBI" id="CHEBI:58332"/>
        <dbReference type="ChEBI" id="CHEBI:58608"/>
        <dbReference type="EC" id="2.7.7.41"/>
    </reaction>
</comment>
<dbReference type="EC" id="2.7.7.41" evidence="6 18"/>
<keyword evidence="16" id="KW-0594">Phospholipid biosynthesis</keyword>
<dbReference type="PANTHER" id="PTHR46382:SF1">
    <property type="entry name" value="PHOSPHATIDATE CYTIDYLYLTRANSFERASE"/>
    <property type="match status" value="1"/>
</dbReference>
<evidence type="ECO:0000256" key="6">
    <source>
        <dbReference type="ARBA" id="ARBA00012487"/>
    </source>
</evidence>
<keyword evidence="12 18" id="KW-0548">Nucleotidyltransferase</keyword>
<dbReference type="Pfam" id="PF01148">
    <property type="entry name" value="CTP_transf_1"/>
    <property type="match status" value="1"/>
</dbReference>
<evidence type="ECO:0000256" key="5">
    <source>
        <dbReference type="ARBA" id="ARBA00010185"/>
    </source>
</evidence>
<organism evidence="19 20">
    <name type="scientific">Acinetobacter bereziniae</name>
    <name type="common">Acinetobacter genomosp. 10</name>
    <dbReference type="NCBI Taxonomy" id="106648"/>
    <lineage>
        <taxon>Bacteria</taxon>
        <taxon>Pseudomonadati</taxon>
        <taxon>Pseudomonadota</taxon>
        <taxon>Gammaproteobacteria</taxon>
        <taxon>Moraxellales</taxon>
        <taxon>Moraxellaceae</taxon>
        <taxon>Acinetobacter</taxon>
    </lineage>
</organism>
<evidence type="ECO:0000256" key="16">
    <source>
        <dbReference type="ARBA" id="ARBA00023209"/>
    </source>
</evidence>
<evidence type="ECO:0000256" key="4">
    <source>
        <dbReference type="ARBA" id="ARBA00005189"/>
    </source>
</evidence>
<evidence type="ECO:0000256" key="12">
    <source>
        <dbReference type="ARBA" id="ARBA00022695"/>
    </source>
</evidence>
<keyword evidence="9" id="KW-0444">Lipid biosynthesis</keyword>
<keyword evidence="14" id="KW-0443">Lipid metabolism</keyword>
<proteinExistence type="inferred from homology"/>
<evidence type="ECO:0000256" key="2">
    <source>
        <dbReference type="ARBA" id="ARBA00004651"/>
    </source>
</evidence>
<dbReference type="Proteomes" id="UP000644140">
    <property type="component" value="Chromosome"/>
</dbReference>
<dbReference type="STRING" id="106648.GCA_000753985_01596"/>
<keyword evidence="15" id="KW-0472">Membrane</keyword>
<dbReference type="PANTHER" id="PTHR46382">
    <property type="entry name" value="PHOSPHATIDATE CYTIDYLYLTRANSFERASE"/>
    <property type="match status" value="1"/>
</dbReference>
<comment type="subcellular location">
    <subcellularLocation>
        <location evidence="2">Cell membrane</location>
        <topology evidence="2">Multi-pass membrane protein</topology>
    </subcellularLocation>
</comment>
<dbReference type="PROSITE" id="PS01315">
    <property type="entry name" value="CDS"/>
    <property type="match status" value="1"/>
</dbReference>
<accession>A0A0A8TJE2</accession>
<keyword evidence="8" id="KW-1003">Cell membrane</keyword>
<evidence type="ECO:0000256" key="17">
    <source>
        <dbReference type="ARBA" id="ARBA00023264"/>
    </source>
</evidence>
<reference evidence="19" key="1">
    <citation type="submission" date="2022-02" db="EMBL/GenBank/DDBJ databases">
        <title>Characterization of Tn125 harboring carbapenem-resistant Acinetobacter bereziniae clinical isolates.</title>
        <authorList>
            <person name="Wong N.-K."/>
            <person name="Pan Q."/>
        </authorList>
    </citation>
    <scope>NUCLEOTIDE SEQUENCE</scope>
    <source>
        <strain evidence="19">GD03393</strain>
    </source>
</reference>
<evidence type="ECO:0000256" key="3">
    <source>
        <dbReference type="ARBA" id="ARBA00005119"/>
    </source>
</evidence>
<gene>
    <name evidence="19" type="ORF">I9054_009600</name>
</gene>
<dbReference type="GO" id="GO:0004605">
    <property type="term" value="F:phosphatidate cytidylyltransferase activity"/>
    <property type="evidence" value="ECO:0007669"/>
    <property type="project" value="UniProtKB-EC"/>
</dbReference>
<evidence type="ECO:0000256" key="7">
    <source>
        <dbReference type="ARBA" id="ARBA00019373"/>
    </source>
</evidence>
<comment type="similarity">
    <text evidence="5 18">Belongs to the CDS family.</text>
</comment>
<dbReference type="eggNOG" id="COG0575">
    <property type="taxonomic scope" value="Bacteria"/>
</dbReference>
<evidence type="ECO:0000256" key="9">
    <source>
        <dbReference type="ARBA" id="ARBA00022516"/>
    </source>
</evidence>
<evidence type="ECO:0000256" key="8">
    <source>
        <dbReference type="ARBA" id="ARBA00022475"/>
    </source>
</evidence>
<dbReference type="EMBL" id="CP092085">
    <property type="protein sequence ID" value="UUN99674.1"/>
    <property type="molecule type" value="Genomic_DNA"/>
</dbReference>
<sequence length="274" mass="30054">MLERIITALVLVAVVLSCMFATKSQYPMLVLMIIAAGAAGYEWFKLMPHESDSVNKLKAAGFGLLTAIFSGLALYFNDLALILWSASILTWLCSLYWVKNYPEYDGWYNVTLNIVGLVLISAAVTAIFEVWKSSPWWLMYLFLLVWGADSGAYFVGRKFGKRKLAPDVSPNKSIEGLIGGIVTVAIVIVIVQSIYLHLTLSQHILFLVLSIVTVFSSVLGDLFESMIKRRAGIKDSGRILPGHGGVLDRIDSLLAAAPIFAAGMYVLKLIGVDL</sequence>
<dbReference type="KEGG" id="aber:BSR55_11900"/>